<keyword evidence="7" id="KW-0175">Coiled coil</keyword>
<keyword evidence="11" id="KW-1185">Reference proteome</keyword>
<evidence type="ECO:0000259" key="9">
    <source>
        <dbReference type="PROSITE" id="PS50192"/>
    </source>
</evidence>
<organism evidence="10 11">
    <name type="scientific">Coccomyxa subellipsoidea</name>
    <dbReference type="NCBI Taxonomy" id="248742"/>
    <lineage>
        <taxon>Eukaryota</taxon>
        <taxon>Viridiplantae</taxon>
        <taxon>Chlorophyta</taxon>
        <taxon>core chlorophytes</taxon>
        <taxon>Trebouxiophyceae</taxon>
        <taxon>Trebouxiophyceae incertae sedis</taxon>
        <taxon>Coccomyxaceae</taxon>
        <taxon>Coccomyxa</taxon>
    </lineage>
</organism>
<evidence type="ECO:0000256" key="6">
    <source>
        <dbReference type="ARBA" id="ARBA00023136"/>
    </source>
</evidence>
<gene>
    <name evidence="10" type="ORF">WJX75_003579</name>
</gene>
<dbReference type="SUPFAM" id="SSF58038">
    <property type="entry name" value="SNARE fusion complex"/>
    <property type="match status" value="1"/>
</dbReference>
<keyword evidence="6 8" id="KW-0472">Membrane</keyword>
<protein>
    <recommendedName>
        <fullName evidence="9">t-SNARE coiled-coil homology domain-containing protein</fullName>
    </recommendedName>
</protein>
<dbReference type="Pfam" id="PF12352">
    <property type="entry name" value="V-SNARE_C"/>
    <property type="match status" value="1"/>
</dbReference>
<dbReference type="InterPro" id="IPR000727">
    <property type="entry name" value="T_SNARE_dom"/>
</dbReference>
<evidence type="ECO:0000256" key="1">
    <source>
        <dbReference type="ARBA" id="ARBA00004211"/>
    </source>
</evidence>
<comment type="subcellular location">
    <subcellularLocation>
        <location evidence="1">Membrane</location>
        <topology evidence="1">Single-pass type IV membrane protein</topology>
    </subcellularLocation>
</comment>
<proteinExistence type="predicted"/>
<evidence type="ECO:0000256" key="7">
    <source>
        <dbReference type="SAM" id="Coils"/>
    </source>
</evidence>
<accession>A0ABR2YVY0</accession>
<dbReference type="SMART" id="SM00397">
    <property type="entry name" value="t_SNARE"/>
    <property type="match status" value="1"/>
</dbReference>
<evidence type="ECO:0000256" key="4">
    <source>
        <dbReference type="ARBA" id="ARBA00022927"/>
    </source>
</evidence>
<evidence type="ECO:0000256" key="8">
    <source>
        <dbReference type="SAM" id="Phobius"/>
    </source>
</evidence>
<dbReference type="PANTHER" id="PTHR21230">
    <property type="entry name" value="VESICLE TRANSPORT V-SNARE PROTEIN VTI1-RELATED"/>
    <property type="match status" value="1"/>
</dbReference>
<keyword evidence="3 8" id="KW-0812">Transmembrane</keyword>
<dbReference type="Gene3D" id="1.20.5.110">
    <property type="match status" value="1"/>
</dbReference>
<evidence type="ECO:0000313" key="11">
    <source>
        <dbReference type="Proteomes" id="UP001491310"/>
    </source>
</evidence>
<evidence type="ECO:0000256" key="2">
    <source>
        <dbReference type="ARBA" id="ARBA00022448"/>
    </source>
</evidence>
<evidence type="ECO:0000313" key="10">
    <source>
        <dbReference type="EMBL" id="KAK9915749.1"/>
    </source>
</evidence>
<dbReference type="PANTHER" id="PTHR21230:SF79">
    <property type="entry name" value="T-SNARE COILED-COIL HOMOLOGY DOMAIN-CONTAINING PROTEIN"/>
    <property type="match status" value="1"/>
</dbReference>
<dbReference type="PROSITE" id="PS50192">
    <property type="entry name" value="T_SNARE"/>
    <property type="match status" value="1"/>
</dbReference>
<dbReference type="EMBL" id="JALJOT010000004">
    <property type="protein sequence ID" value="KAK9915749.1"/>
    <property type="molecule type" value="Genomic_DNA"/>
</dbReference>
<comment type="caution">
    <text evidence="10">The sequence shown here is derived from an EMBL/GenBank/DDBJ whole genome shotgun (WGS) entry which is preliminary data.</text>
</comment>
<sequence>MSTAGNYEQEAKLTSIYGELRDGFKKVDGISDINRQQSLLKDLTSKMQEAKVLIKEFEREARTDGIAAAELVNRKKAMVQELNNFISMKKDRSTDLDARKELVAGGSPSKAPQTINEMSAQQLMERGRKEIKAQDESLLRAQRIVESTVEIGSKTAETLQAQGEQMDRVLDTLEEIRFDMKKAGQVIRDITRGLATDKCIMMLLMIVVIIIVVIIACKIAGVGKLSIPQPNFGVSPPPPPPLDSGRRLLLRY</sequence>
<keyword evidence="2" id="KW-0813">Transport</keyword>
<dbReference type="Proteomes" id="UP001491310">
    <property type="component" value="Unassembled WGS sequence"/>
</dbReference>
<feature type="transmembrane region" description="Helical" evidence="8">
    <location>
        <begin position="200"/>
        <end position="221"/>
    </location>
</feature>
<evidence type="ECO:0000256" key="5">
    <source>
        <dbReference type="ARBA" id="ARBA00022989"/>
    </source>
</evidence>
<name>A0ABR2YVY0_9CHLO</name>
<feature type="domain" description="T-SNARE coiled-coil homology" evidence="9">
    <location>
        <begin position="128"/>
        <end position="190"/>
    </location>
</feature>
<keyword evidence="5 8" id="KW-1133">Transmembrane helix</keyword>
<reference evidence="10 11" key="1">
    <citation type="journal article" date="2024" name="Nat. Commun.">
        <title>Phylogenomics reveals the evolutionary origins of lichenization in chlorophyte algae.</title>
        <authorList>
            <person name="Puginier C."/>
            <person name="Libourel C."/>
            <person name="Otte J."/>
            <person name="Skaloud P."/>
            <person name="Haon M."/>
            <person name="Grisel S."/>
            <person name="Petersen M."/>
            <person name="Berrin J.G."/>
            <person name="Delaux P.M."/>
            <person name="Dal Grande F."/>
            <person name="Keller J."/>
        </authorList>
    </citation>
    <scope>NUCLEOTIDE SEQUENCE [LARGE SCALE GENOMIC DNA]</scope>
    <source>
        <strain evidence="10 11">SAG 216-7</strain>
    </source>
</reference>
<dbReference type="CDD" id="cd15861">
    <property type="entry name" value="SNARE_SNAP25N_23N_29N_SEC9N"/>
    <property type="match status" value="1"/>
</dbReference>
<keyword evidence="4" id="KW-0653">Protein transport</keyword>
<dbReference type="InterPro" id="IPR044766">
    <property type="entry name" value="NPSN/SNAP25-like_N_SNARE"/>
</dbReference>
<feature type="coiled-coil region" evidence="7">
    <location>
        <begin position="33"/>
        <end position="60"/>
    </location>
</feature>
<evidence type="ECO:0000256" key="3">
    <source>
        <dbReference type="ARBA" id="ARBA00022692"/>
    </source>
</evidence>